<dbReference type="Pfam" id="PF08241">
    <property type="entry name" value="Methyltransf_11"/>
    <property type="match status" value="1"/>
</dbReference>
<dbReference type="GO" id="GO:0032259">
    <property type="term" value="P:methylation"/>
    <property type="evidence" value="ECO:0007669"/>
    <property type="project" value="UniProtKB-KW"/>
</dbReference>
<dbReference type="EMBL" id="CP074694">
    <property type="protein sequence ID" value="QVL32960.1"/>
    <property type="molecule type" value="Genomic_DNA"/>
</dbReference>
<keyword evidence="2" id="KW-0808">Transferase</keyword>
<proteinExistence type="predicted"/>
<dbReference type="KEGG" id="tsph:KIH39_03315"/>
<evidence type="ECO:0000313" key="3">
    <source>
        <dbReference type="Proteomes" id="UP000676194"/>
    </source>
</evidence>
<dbReference type="GO" id="GO:0008757">
    <property type="term" value="F:S-adenosylmethionine-dependent methyltransferase activity"/>
    <property type="evidence" value="ECO:0007669"/>
    <property type="project" value="InterPro"/>
</dbReference>
<dbReference type="CDD" id="cd02440">
    <property type="entry name" value="AdoMet_MTases"/>
    <property type="match status" value="1"/>
</dbReference>
<name>A0A8E6B9Q3_9BACT</name>
<evidence type="ECO:0000259" key="1">
    <source>
        <dbReference type="Pfam" id="PF08241"/>
    </source>
</evidence>
<dbReference type="InterPro" id="IPR013216">
    <property type="entry name" value="Methyltransf_11"/>
</dbReference>
<dbReference type="Proteomes" id="UP000676194">
    <property type="component" value="Chromosome"/>
</dbReference>
<dbReference type="SUPFAM" id="SSF53335">
    <property type="entry name" value="S-adenosyl-L-methionine-dependent methyltransferases"/>
    <property type="match status" value="1"/>
</dbReference>
<dbReference type="PANTHER" id="PTHR43591">
    <property type="entry name" value="METHYLTRANSFERASE"/>
    <property type="match status" value="1"/>
</dbReference>
<sequence>MPQLAKIEQERHFHDQQAAERLIRIKLGQEDLEFEDREYLEHESWIRPAFAMLGDVAGKAVLDLGCGHGMASVVLARQGAKVTGVDLSPGYISEARARALANGVSGEFLAADAENLPFEDESFDAVWASAILHHLEIPAIARELKRILKPGGVAVFCEPWAGNSLVRLARKYLPYAGKQRTPDEKPLSRDDVAALREAFPDLEFRGYQLFGMVRRLWSVRRSRIWKVLDIMDGMLFRVFPKMQNQARYVVISLRKA</sequence>
<dbReference type="AlphaFoldDB" id="A0A8E6B9Q3"/>
<reference evidence="2" key="1">
    <citation type="submission" date="2021-05" db="EMBL/GenBank/DDBJ databases">
        <title>Complete genome sequence of the cellulolytic planctomycete Telmatocola sphagniphila SP2T and characterization of the first cellulase from planctomycetes.</title>
        <authorList>
            <person name="Rakitin A.L."/>
            <person name="Beletsky A.V."/>
            <person name="Naumoff D.G."/>
            <person name="Kulichevskaya I.S."/>
            <person name="Mardanov A.V."/>
            <person name="Ravin N.V."/>
            <person name="Dedysh S.N."/>
        </authorList>
    </citation>
    <scope>NUCLEOTIDE SEQUENCE</scope>
    <source>
        <strain evidence="2">SP2T</strain>
    </source>
</reference>
<dbReference type="InterPro" id="IPR029063">
    <property type="entry name" value="SAM-dependent_MTases_sf"/>
</dbReference>
<accession>A0A8E6B9Q3</accession>
<protein>
    <submittedName>
        <fullName evidence="2">Class I SAM-dependent methyltransferase</fullName>
    </submittedName>
</protein>
<keyword evidence="3" id="KW-1185">Reference proteome</keyword>
<dbReference type="PANTHER" id="PTHR43591:SF24">
    <property type="entry name" value="2-METHOXY-6-POLYPRENYL-1,4-BENZOQUINOL METHYLASE, MITOCHONDRIAL"/>
    <property type="match status" value="1"/>
</dbReference>
<gene>
    <name evidence="2" type="ORF">KIH39_03315</name>
</gene>
<evidence type="ECO:0000313" key="2">
    <source>
        <dbReference type="EMBL" id="QVL32960.1"/>
    </source>
</evidence>
<dbReference type="RefSeq" id="WP_213497850.1">
    <property type="nucleotide sequence ID" value="NZ_CP074694.1"/>
</dbReference>
<organism evidence="2 3">
    <name type="scientific">Telmatocola sphagniphila</name>
    <dbReference type="NCBI Taxonomy" id="1123043"/>
    <lineage>
        <taxon>Bacteria</taxon>
        <taxon>Pseudomonadati</taxon>
        <taxon>Planctomycetota</taxon>
        <taxon>Planctomycetia</taxon>
        <taxon>Gemmatales</taxon>
        <taxon>Gemmataceae</taxon>
    </lineage>
</organism>
<feature type="domain" description="Methyltransferase type 11" evidence="1">
    <location>
        <begin position="62"/>
        <end position="156"/>
    </location>
</feature>
<dbReference type="Gene3D" id="3.40.50.150">
    <property type="entry name" value="Vaccinia Virus protein VP39"/>
    <property type="match status" value="1"/>
</dbReference>
<keyword evidence="2" id="KW-0489">Methyltransferase</keyword>